<evidence type="ECO:0000256" key="10">
    <source>
        <dbReference type="ARBA" id="ARBA00023136"/>
    </source>
</evidence>
<comment type="similarity">
    <text evidence="2 13">Belongs to the sodium:solute symporter (SSF) (TC 2.A.21) family.</text>
</comment>
<feature type="transmembrane region" description="Helical" evidence="14">
    <location>
        <begin position="161"/>
        <end position="182"/>
    </location>
</feature>
<dbReference type="GO" id="GO:0005886">
    <property type="term" value="C:plasma membrane"/>
    <property type="evidence" value="ECO:0007669"/>
    <property type="project" value="UniProtKB-SubCell"/>
</dbReference>
<dbReference type="FunFam" id="1.20.1730.10:FF:000002">
    <property type="entry name" value="Sodium/proline symporter"/>
    <property type="match status" value="1"/>
</dbReference>
<evidence type="ECO:0000256" key="12">
    <source>
        <dbReference type="ARBA" id="ARBA00033708"/>
    </source>
</evidence>
<dbReference type="RefSeq" id="WP_066158143.1">
    <property type="nucleotide sequence ID" value="NZ_CP020814.1"/>
</dbReference>
<dbReference type="Gene3D" id="1.20.1730.10">
    <property type="entry name" value="Sodium/glucose cotransporter"/>
    <property type="match status" value="1"/>
</dbReference>
<sequence length="508" mass="55180">MNTATIITFIVYLIGMLGIGLWTYRKTNTISDYFLGGRSLNSWVAAMSAQASDMSGWLLLGLPGAIYVSGLNGMWIAIGLAVGTYLNWQFVAKRLRKYTEVVNSITIPDYFENRFKDSTKTLRVISAVTIIVFFLFYASSGMVAGAVLFEQAFGIDYDLALFIGAIVIVSYTFLGGFLAVSLTDFVQGILMLCALIFVPALILVSLGGLTGLWNSIGQVNVDLLDIMKSVGIEDSTWTTNVTSFSMVGTISLLAWGLGYFGQPHILTRFMSIRSVAEIPKARLIAVIWVVLSLIGAGFVGLVAITQFNVPLENPESVFILLVQNLFNPWIAGILLAAILAAIMSTIDSQLLVSSSAVAEDFYKQIFRKNASEKELLWVSRGSVIFISILAVILAKSGGNVLELVSYAWAGFGAAFGPVIILSLFWRRMTKNGALAGILSGALTVILWGNINVLNNTGLYELVPGFILASIAIIIVSLIDKDPSFEIKEEFNLAVSQPGKQQHEHNKSL</sequence>
<keyword evidence="5 14" id="KW-0812">Transmembrane</keyword>
<feature type="transmembrane region" description="Helical" evidence="14">
    <location>
        <begin position="6"/>
        <end position="24"/>
    </location>
</feature>
<dbReference type="PANTHER" id="PTHR48086">
    <property type="entry name" value="SODIUM/PROLINE SYMPORTER-RELATED"/>
    <property type="match status" value="1"/>
</dbReference>
<keyword evidence="8 14" id="KW-0915">Sodium</keyword>
<proteinExistence type="inferred from homology"/>
<feature type="transmembrane region" description="Helical" evidence="14">
    <location>
        <begin position="124"/>
        <end position="149"/>
    </location>
</feature>
<comment type="catalytic activity">
    <reaction evidence="12">
        <text>L-proline(in) + Na(+)(in) = L-proline(out) + Na(+)(out)</text>
        <dbReference type="Rhea" id="RHEA:28967"/>
        <dbReference type="ChEBI" id="CHEBI:29101"/>
        <dbReference type="ChEBI" id="CHEBI:60039"/>
    </reaction>
</comment>
<evidence type="ECO:0000256" key="11">
    <source>
        <dbReference type="ARBA" id="ARBA00023201"/>
    </source>
</evidence>
<dbReference type="CDD" id="cd11475">
    <property type="entry name" value="SLC5sbd_PutP"/>
    <property type="match status" value="1"/>
</dbReference>
<evidence type="ECO:0000256" key="7">
    <source>
        <dbReference type="ARBA" id="ARBA00022989"/>
    </source>
</evidence>
<comment type="subcellular location">
    <subcellularLocation>
        <location evidence="1 14">Cell membrane</location>
        <topology evidence="1 14">Multi-pass membrane protein</topology>
    </subcellularLocation>
</comment>
<evidence type="ECO:0000313" key="16">
    <source>
        <dbReference type="Proteomes" id="UP000193006"/>
    </source>
</evidence>
<keyword evidence="9 14" id="KW-0406">Ion transport</keyword>
<name>A0A1X9MEG9_9BACI</name>
<dbReference type="STRING" id="199441.BkAM31D_02610"/>
<evidence type="ECO:0000256" key="3">
    <source>
        <dbReference type="ARBA" id="ARBA00022448"/>
    </source>
</evidence>
<evidence type="ECO:0000313" key="15">
    <source>
        <dbReference type="EMBL" id="ARK28832.1"/>
    </source>
</evidence>
<dbReference type="InterPro" id="IPR018212">
    <property type="entry name" value="Na/solute_symporter_CS"/>
</dbReference>
<evidence type="ECO:0000256" key="14">
    <source>
        <dbReference type="RuleBase" id="RU366012"/>
    </source>
</evidence>
<feature type="transmembrane region" description="Helical" evidence="14">
    <location>
        <begin position="456"/>
        <end position="478"/>
    </location>
</feature>
<dbReference type="Pfam" id="PF00474">
    <property type="entry name" value="SSF"/>
    <property type="match status" value="1"/>
</dbReference>
<evidence type="ECO:0000256" key="8">
    <source>
        <dbReference type="ARBA" id="ARBA00023053"/>
    </source>
</evidence>
<keyword evidence="10 14" id="KW-0472">Membrane</keyword>
<evidence type="ECO:0000256" key="4">
    <source>
        <dbReference type="ARBA" id="ARBA00022475"/>
    </source>
</evidence>
<comment type="function">
    <text evidence="14">Catalyzes the sodium-dependent uptake of extracellular L-proline.</text>
</comment>
<feature type="transmembrane region" description="Helical" evidence="14">
    <location>
        <begin position="241"/>
        <end position="260"/>
    </location>
</feature>
<keyword evidence="11 14" id="KW-0739">Sodium transport</keyword>
<dbReference type="InterPro" id="IPR050277">
    <property type="entry name" value="Sodium:Solute_Symporter"/>
</dbReference>
<evidence type="ECO:0000256" key="9">
    <source>
        <dbReference type="ARBA" id="ARBA00023065"/>
    </source>
</evidence>
<keyword evidence="3 14" id="KW-0813">Transport</keyword>
<evidence type="ECO:0000256" key="5">
    <source>
        <dbReference type="ARBA" id="ARBA00022692"/>
    </source>
</evidence>
<evidence type="ECO:0000256" key="6">
    <source>
        <dbReference type="ARBA" id="ARBA00022847"/>
    </source>
</evidence>
<feature type="transmembrane region" description="Helical" evidence="14">
    <location>
        <begin position="66"/>
        <end position="88"/>
    </location>
</feature>
<feature type="transmembrane region" description="Helical" evidence="14">
    <location>
        <begin position="325"/>
        <end position="346"/>
    </location>
</feature>
<protein>
    <recommendedName>
        <fullName evidence="14">Sodium/proline symporter</fullName>
    </recommendedName>
    <alternativeName>
        <fullName evidence="14">Proline permease</fullName>
    </alternativeName>
</protein>
<dbReference type="AlphaFoldDB" id="A0A1X9MEG9"/>
<feature type="transmembrane region" description="Helical" evidence="14">
    <location>
        <begin position="406"/>
        <end position="425"/>
    </location>
</feature>
<feature type="transmembrane region" description="Helical" evidence="14">
    <location>
        <begin position="375"/>
        <end position="394"/>
    </location>
</feature>
<dbReference type="GO" id="GO:0015193">
    <property type="term" value="F:L-proline transmembrane transporter activity"/>
    <property type="evidence" value="ECO:0007669"/>
    <property type="project" value="TreeGrafter"/>
</dbReference>
<dbReference type="PANTHER" id="PTHR48086:SF3">
    <property type="entry name" value="SODIUM_PROLINE SYMPORTER"/>
    <property type="match status" value="1"/>
</dbReference>
<dbReference type="NCBIfam" id="TIGR00813">
    <property type="entry name" value="sss"/>
    <property type="match status" value="1"/>
</dbReference>
<dbReference type="GO" id="GO:0005298">
    <property type="term" value="F:proline:sodium symporter activity"/>
    <property type="evidence" value="ECO:0007669"/>
    <property type="project" value="UniProtKB-UniRule"/>
</dbReference>
<dbReference type="PROSITE" id="PS00456">
    <property type="entry name" value="NA_SOLUT_SYMP_1"/>
    <property type="match status" value="1"/>
</dbReference>
<dbReference type="Proteomes" id="UP000193006">
    <property type="component" value="Chromosome"/>
</dbReference>
<evidence type="ECO:0000256" key="2">
    <source>
        <dbReference type="ARBA" id="ARBA00006434"/>
    </source>
</evidence>
<keyword evidence="4 14" id="KW-1003">Cell membrane</keyword>
<feature type="transmembrane region" description="Helical" evidence="14">
    <location>
        <begin position="432"/>
        <end position="450"/>
    </location>
</feature>
<dbReference type="KEGG" id="bkw:BkAM31D_02610"/>
<dbReference type="PROSITE" id="PS50283">
    <property type="entry name" value="NA_SOLUT_SYMP_3"/>
    <property type="match status" value="1"/>
</dbReference>
<dbReference type="InterPro" id="IPR001734">
    <property type="entry name" value="Na/solute_symporter"/>
</dbReference>
<keyword evidence="7 14" id="KW-1133">Transmembrane helix</keyword>
<dbReference type="GO" id="GO:0015824">
    <property type="term" value="P:proline transport"/>
    <property type="evidence" value="ECO:0007669"/>
    <property type="project" value="UniProtKB-UniRule"/>
</dbReference>
<dbReference type="InterPro" id="IPR011851">
    <property type="entry name" value="Na/Pro_symporter"/>
</dbReference>
<dbReference type="GO" id="GO:0031402">
    <property type="term" value="F:sodium ion binding"/>
    <property type="evidence" value="ECO:0007669"/>
    <property type="project" value="UniProtKB-UniRule"/>
</dbReference>
<feature type="transmembrane region" description="Helical" evidence="14">
    <location>
        <begin position="281"/>
        <end position="305"/>
    </location>
</feature>
<reference evidence="15 16" key="1">
    <citation type="submission" date="2017-04" db="EMBL/GenBank/DDBJ databases">
        <title>Bacillus krulwichiae AM31D Genome sequencing and assembly.</title>
        <authorList>
            <person name="Krulwich T.A."/>
            <person name="Anastor L."/>
            <person name="Ehrlich R."/>
            <person name="Ehrlich G.D."/>
            <person name="Janto B."/>
        </authorList>
    </citation>
    <scope>NUCLEOTIDE SEQUENCE [LARGE SCALE GENOMIC DNA]</scope>
    <source>
        <strain evidence="15 16">AM31D</strain>
    </source>
</reference>
<evidence type="ECO:0000256" key="13">
    <source>
        <dbReference type="RuleBase" id="RU362091"/>
    </source>
</evidence>
<dbReference type="EMBL" id="CP020814">
    <property type="protein sequence ID" value="ARK28832.1"/>
    <property type="molecule type" value="Genomic_DNA"/>
</dbReference>
<dbReference type="NCBIfam" id="TIGR02121">
    <property type="entry name" value="Na_Pro_sym"/>
    <property type="match status" value="1"/>
</dbReference>
<organism evidence="15 16">
    <name type="scientific">Halalkalibacter krulwichiae</name>
    <dbReference type="NCBI Taxonomy" id="199441"/>
    <lineage>
        <taxon>Bacteria</taxon>
        <taxon>Bacillati</taxon>
        <taxon>Bacillota</taxon>
        <taxon>Bacilli</taxon>
        <taxon>Bacillales</taxon>
        <taxon>Bacillaceae</taxon>
        <taxon>Halalkalibacter</taxon>
    </lineage>
</organism>
<feature type="transmembrane region" description="Helical" evidence="14">
    <location>
        <begin position="189"/>
        <end position="213"/>
    </location>
</feature>
<keyword evidence="14" id="KW-0029">Amino-acid transport</keyword>
<evidence type="ECO:0000256" key="1">
    <source>
        <dbReference type="ARBA" id="ARBA00004651"/>
    </source>
</evidence>
<accession>A0A1X9MEG9</accession>
<gene>
    <name evidence="15" type="primary">putP_2</name>
    <name evidence="15" type="ORF">BkAM31D_02610</name>
</gene>
<keyword evidence="16" id="KW-1185">Reference proteome</keyword>
<keyword evidence="6 14" id="KW-0769">Symport</keyword>
<dbReference type="InterPro" id="IPR038377">
    <property type="entry name" value="Na/Glc_symporter_sf"/>
</dbReference>